<sequence length="265" mass="27837">MPETAPPDLAAIRAEIDRLDDQLHALLMRRAQIVADMSAARTKSGPPFRPGREMQILRRLLARHAGPLPAAALVGIWREIIATSLAQQAGFAVAVLAPAMDAPTAALARAHFGSQTALRIHGSAPATFAALSEAAVAVLPLPEDAETQPWWPMLEAPRLQILARLPVLDQSGPAALVVGPGPAEPSGDDVSLFRFEPPEGQSRAALTSMLTAAGFAPRRLITAPYAALVEVQGFLDPADPRLAALPFHGLRPLGAYALPVPGDAS</sequence>
<dbReference type="Proteomes" id="UP000249688">
    <property type="component" value="Unassembled WGS sequence"/>
</dbReference>
<feature type="domain" description="Chorismate mutase" evidence="2">
    <location>
        <begin position="3"/>
        <end position="92"/>
    </location>
</feature>
<accession>A0A2W7ISG4</accession>
<comment type="caution">
    <text evidence="3">The sequence shown here is derived from an EMBL/GenBank/DDBJ whole genome shotgun (WGS) entry which is preliminary data.</text>
</comment>
<dbReference type="InterPro" id="IPR036979">
    <property type="entry name" value="CM_dom_sf"/>
</dbReference>
<evidence type="ECO:0000256" key="1">
    <source>
        <dbReference type="ARBA" id="ARBA00012404"/>
    </source>
</evidence>
<dbReference type="SMART" id="SM00830">
    <property type="entry name" value="CM_2"/>
    <property type="match status" value="1"/>
</dbReference>
<dbReference type="InterPro" id="IPR002701">
    <property type="entry name" value="CM_II_prokaryot"/>
</dbReference>
<keyword evidence="4" id="KW-1185">Reference proteome</keyword>
<dbReference type="EC" id="5.4.99.5" evidence="1"/>
<organism evidence="3 4">
    <name type="scientific">Humitalea rosea</name>
    <dbReference type="NCBI Taxonomy" id="990373"/>
    <lineage>
        <taxon>Bacteria</taxon>
        <taxon>Pseudomonadati</taxon>
        <taxon>Pseudomonadota</taxon>
        <taxon>Alphaproteobacteria</taxon>
        <taxon>Acetobacterales</taxon>
        <taxon>Roseomonadaceae</taxon>
        <taxon>Humitalea</taxon>
    </lineage>
</organism>
<evidence type="ECO:0000313" key="3">
    <source>
        <dbReference type="EMBL" id="PZW50531.1"/>
    </source>
</evidence>
<dbReference type="OrthoDB" id="7268348at2"/>
<dbReference type="GO" id="GO:0004106">
    <property type="term" value="F:chorismate mutase activity"/>
    <property type="evidence" value="ECO:0007669"/>
    <property type="project" value="UniProtKB-EC"/>
</dbReference>
<dbReference type="Gene3D" id="1.20.59.10">
    <property type="entry name" value="Chorismate mutase"/>
    <property type="match status" value="1"/>
</dbReference>
<name>A0A2W7ISG4_9PROT</name>
<dbReference type="RefSeq" id="WP_111396671.1">
    <property type="nucleotide sequence ID" value="NZ_QKYU01000002.1"/>
</dbReference>
<dbReference type="Pfam" id="PF01817">
    <property type="entry name" value="CM_2"/>
    <property type="match status" value="1"/>
</dbReference>
<gene>
    <name evidence="3" type="ORF">C8P66_102219</name>
</gene>
<dbReference type="SUPFAM" id="SSF48600">
    <property type="entry name" value="Chorismate mutase II"/>
    <property type="match status" value="1"/>
</dbReference>
<protein>
    <recommendedName>
        <fullName evidence="1">chorismate mutase</fullName>
        <ecNumber evidence="1">5.4.99.5</ecNumber>
    </recommendedName>
</protein>
<dbReference type="InterPro" id="IPR036263">
    <property type="entry name" value="Chorismate_II_sf"/>
</dbReference>
<proteinExistence type="predicted"/>
<dbReference type="PROSITE" id="PS51168">
    <property type="entry name" value="CHORISMATE_MUT_2"/>
    <property type="match status" value="1"/>
</dbReference>
<evidence type="ECO:0000259" key="2">
    <source>
        <dbReference type="PROSITE" id="PS51168"/>
    </source>
</evidence>
<dbReference type="GO" id="GO:0046417">
    <property type="term" value="P:chorismate metabolic process"/>
    <property type="evidence" value="ECO:0007669"/>
    <property type="project" value="InterPro"/>
</dbReference>
<reference evidence="3 4" key="1">
    <citation type="submission" date="2018-06" db="EMBL/GenBank/DDBJ databases">
        <title>Genomic Encyclopedia of Archaeal and Bacterial Type Strains, Phase II (KMG-II): from individual species to whole genera.</title>
        <authorList>
            <person name="Goeker M."/>
        </authorList>
    </citation>
    <scope>NUCLEOTIDE SEQUENCE [LARGE SCALE GENOMIC DNA]</scope>
    <source>
        <strain evidence="3 4">DSM 24525</strain>
    </source>
</reference>
<dbReference type="AlphaFoldDB" id="A0A2W7ISG4"/>
<dbReference type="EMBL" id="QKYU01000002">
    <property type="protein sequence ID" value="PZW50531.1"/>
    <property type="molecule type" value="Genomic_DNA"/>
</dbReference>
<evidence type="ECO:0000313" key="4">
    <source>
        <dbReference type="Proteomes" id="UP000249688"/>
    </source>
</evidence>